<comment type="caution">
    <text evidence="2">The sequence shown here is derived from an EMBL/GenBank/DDBJ whole genome shotgun (WGS) entry which is preliminary data.</text>
</comment>
<proteinExistence type="predicted"/>
<evidence type="ECO:0000256" key="1">
    <source>
        <dbReference type="SAM" id="SignalP"/>
    </source>
</evidence>
<dbReference type="AlphaFoldDB" id="A0A5C6Z1D9"/>
<evidence type="ECO:0000313" key="2">
    <source>
        <dbReference type="EMBL" id="TXD73266.1"/>
    </source>
</evidence>
<dbReference type="EMBL" id="VORT01000005">
    <property type="protein sequence ID" value="TXD73266.1"/>
    <property type="molecule type" value="Genomic_DNA"/>
</dbReference>
<keyword evidence="3" id="KW-1185">Reference proteome</keyword>
<evidence type="ECO:0000313" key="3">
    <source>
        <dbReference type="Proteomes" id="UP000321497"/>
    </source>
</evidence>
<name>A0A5C6Z1D9_9FLAO</name>
<feature type="signal peptide" evidence="1">
    <location>
        <begin position="1"/>
        <end position="20"/>
    </location>
</feature>
<keyword evidence="1" id="KW-0732">Signal</keyword>
<accession>A0A5C6Z1D9</accession>
<evidence type="ECO:0008006" key="4">
    <source>
        <dbReference type="Google" id="ProtNLM"/>
    </source>
</evidence>
<protein>
    <recommendedName>
        <fullName evidence="4">Lipocalin-like domain-containing protein</fullName>
    </recommendedName>
</protein>
<dbReference type="Proteomes" id="UP000321497">
    <property type="component" value="Unassembled WGS sequence"/>
</dbReference>
<gene>
    <name evidence="2" type="ORF">ESU54_09005</name>
</gene>
<reference evidence="2 3" key="1">
    <citation type="submission" date="2019-08" db="EMBL/GenBank/DDBJ databases">
        <title>Genome of Aequorivita antarctica SW49 (type strain).</title>
        <authorList>
            <person name="Bowman J.P."/>
        </authorList>
    </citation>
    <scope>NUCLEOTIDE SEQUENCE [LARGE SCALE GENOMIC DNA]</scope>
    <source>
        <strain evidence="2 3">SW49</strain>
    </source>
</reference>
<dbReference type="RefSeq" id="WP_111845605.1">
    <property type="nucleotide sequence ID" value="NZ_UEGI01000021.1"/>
</dbReference>
<feature type="chain" id="PRO_5022922574" description="Lipocalin-like domain-containing protein" evidence="1">
    <location>
        <begin position="21"/>
        <end position="181"/>
    </location>
</feature>
<sequence>MKTTLSILLLLAIISNSCNKNNDDDSNIPSPSLLAENNWLLGDYVYARSSSAQENGSYVNGSPFTLINIESDIASVNDSFIASNLQVSFNTSTIGNYTIKSETTTVVADELKYLDIQCTIMDATGKTALYKSQDTTTLAQVREMDGKFVVNIPELITLTLASNNGLPDPPESFLFMCNKVR</sequence>
<organism evidence="2 3">
    <name type="scientific">Aequorivita antarctica</name>
    <dbReference type="NCBI Taxonomy" id="153266"/>
    <lineage>
        <taxon>Bacteria</taxon>
        <taxon>Pseudomonadati</taxon>
        <taxon>Bacteroidota</taxon>
        <taxon>Flavobacteriia</taxon>
        <taxon>Flavobacteriales</taxon>
        <taxon>Flavobacteriaceae</taxon>
        <taxon>Aequorivita</taxon>
    </lineage>
</organism>